<evidence type="ECO:0000256" key="2">
    <source>
        <dbReference type="ARBA" id="ARBA00022741"/>
    </source>
</evidence>
<feature type="coiled-coil region" evidence="6">
    <location>
        <begin position="5"/>
        <end position="114"/>
    </location>
</feature>
<proteinExistence type="predicted"/>
<protein>
    <submittedName>
        <fullName evidence="8">Uncharacterized protein</fullName>
    </submittedName>
</protein>
<keyword evidence="1" id="KW-0493">Microtubule</keyword>
<feature type="coiled-coil region" evidence="6">
    <location>
        <begin position="235"/>
        <end position="265"/>
    </location>
</feature>
<dbReference type="PANTHER" id="PTHR37739">
    <property type="entry name" value="KINESIN-LIKE PROTEIN KIN-12D"/>
    <property type="match status" value="1"/>
</dbReference>
<dbReference type="EMBL" id="CAUOFW020008437">
    <property type="protein sequence ID" value="CAK9182804.1"/>
    <property type="molecule type" value="Genomic_DNA"/>
</dbReference>
<evidence type="ECO:0000256" key="5">
    <source>
        <dbReference type="ARBA" id="ARBA00023175"/>
    </source>
</evidence>
<evidence type="ECO:0000313" key="8">
    <source>
        <dbReference type="EMBL" id="CAK9182804.1"/>
    </source>
</evidence>
<dbReference type="AlphaFoldDB" id="A0ABC8UPA0"/>
<dbReference type="PANTHER" id="PTHR37739:SF18">
    <property type="entry name" value="KINESIN-LIKE PROTEIN KIN-12C"/>
    <property type="match status" value="1"/>
</dbReference>
<dbReference type="Proteomes" id="UP001642360">
    <property type="component" value="Unassembled WGS sequence"/>
</dbReference>
<reference evidence="8 9" key="1">
    <citation type="submission" date="2024-02" db="EMBL/GenBank/DDBJ databases">
        <authorList>
            <person name="Vignale AGUSTIN F."/>
            <person name="Sosa J E."/>
            <person name="Modenutti C."/>
        </authorList>
    </citation>
    <scope>NUCLEOTIDE SEQUENCE [LARGE SCALE GENOMIC DNA]</scope>
</reference>
<keyword evidence="9" id="KW-1185">Reference proteome</keyword>
<evidence type="ECO:0000256" key="7">
    <source>
        <dbReference type="SAM" id="MobiDB-lite"/>
    </source>
</evidence>
<feature type="compositionally biased region" description="Basic and acidic residues" evidence="7">
    <location>
        <begin position="130"/>
        <end position="139"/>
    </location>
</feature>
<evidence type="ECO:0000313" key="9">
    <source>
        <dbReference type="Proteomes" id="UP001642360"/>
    </source>
</evidence>
<dbReference type="GO" id="GO:0005874">
    <property type="term" value="C:microtubule"/>
    <property type="evidence" value="ECO:0007669"/>
    <property type="project" value="UniProtKB-KW"/>
</dbReference>
<evidence type="ECO:0000256" key="4">
    <source>
        <dbReference type="ARBA" id="ARBA00023054"/>
    </source>
</evidence>
<feature type="region of interest" description="Disordered" evidence="7">
    <location>
        <begin position="122"/>
        <end position="145"/>
    </location>
</feature>
<keyword evidence="5" id="KW-0505">Motor protein</keyword>
<organism evidence="8 9">
    <name type="scientific">Ilex paraguariensis</name>
    <name type="common">yerba mate</name>
    <dbReference type="NCBI Taxonomy" id="185542"/>
    <lineage>
        <taxon>Eukaryota</taxon>
        <taxon>Viridiplantae</taxon>
        <taxon>Streptophyta</taxon>
        <taxon>Embryophyta</taxon>
        <taxon>Tracheophyta</taxon>
        <taxon>Spermatophyta</taxon>
        <taxon>Magnoliopsida</taxon>
        <taxon>eudicotyledons</taxon>
        <taxon>Gunneridae</taxon>
        <taxon>Pentapetalae</taxon>
        <taxon>asterids</taxon>
        <taxon>campanulids</taxon>
        <taxon>Aquifoliales</taxon>
        <taxon>Aquifoliaceae</taxon>
        <taxon>Ilex</taxon>
    </lineage>
</organism>
<keyword evidence="2" id="KW-0547">Nucleotide-binding</keyword>
<gene>
    <name evidence="8" type="ORF">ILEXP_LOCUS53023</name>
</gene>
<sequence length="421" mass="48734">MEEDVERHQLIRDSLEQELQALRQRLLAVENFTENMDSVHSNAEQLAENQLTRTPQNLSVLLHEAHNRIRVLLEERAEQAKEIKQYKDYVRELVLHAEAQASQYQEKYKTLEAMVCDVKTDSSKLTSTEPKVDKTERSSMKTRGSSSPFRCIASLVQLANLEKDQELLTARLHLEELESLAASRQKEVCMLNARLVATENMTHDVIRDLLGVKLDMTNYANLIDHYQLQKAVEGAQQQMQESTAMEQEIINLKRQIDELMEERERQVKFLQQGSKTTCRIFLYTDFTGLSLKLNGGELWKFRLYISEVNRREVDIFDAHMTVEHLEERDQLLTQQNKMLKVDKFNLQKKVAELDEMVKKLFGTQSIQPRNRQQMSSLSRSGDTDLGKRLANSEKLLLRVNDELAQYHISGSGSSRPHMQTG</sequence>
<evidence type="ECO:0000256" key="6">
    <source>
        <dbReference type="SAM" id="Coils"/>
    </source>
</evidence>
<accession>A0ABC8UPA0</accession>
<dbReference type="GO" id="GO:0005524">
    <property type="term" value="F:ATP binding"/>
    <property type="evidence" value="ECO:0007669"/>
    <property type="project" value="UniProtKB-KW"/>
</dbReference>
<comment type="caution">
    <text evidence="8">The sequence shown here is derived from an EMBL/GenBank/DDBJ whole genome shotgun (WGS) entry which is preliminary data.</text>
</comment>
<name>A0ABC8UPA0_9AQUA</name>
<feature type="region of interest" description="Disordered" evidence="7">
    <location>
        <begin position="364"/>
        <end position="385"/>
    </location>
</feature>
<evidence type="ECO:0000256" key="1">
    <source>
        <dbReference type="ARBA" id="ARBA00022701"/>
    </source>
</evidence>
<keyword evidence="4 6" id="KW-0175">Coiled coil</keyword>
<evidence type="ECO:0000256" key="3">
    <source>
        <dbReference type="ARBA" id="ARBA00022840"/>
    </source>
</evidence>
<keyword evidence="3" id="KW-0067">ATP-binding</keyword>
<feature type="compositionally biased region" description="Polar residues" evidence="7">
    <location>
        <begin position="364"/>
        <end position="380"/>
    </location>
</feature>
<dbReference type="InterPro" id="IPR044986">
    <property type="entry name" value="KIF15/KIN-12"/>
</dbReference>